<dbReference type="SMART" id="SM01343">
    <property type="entry name" value="FATC"/>
    <property type="match status" value="1"/>
</dbReference>
<dbReference type="SMART" id="SM00146">
    <property type="entry name" value="PI3Kc"/>
    <property type="match status" value="1"/>
</dbReference>
<reference evidence="3" key="1">
    <citation type="submission" date="2021-12" db="EMBL/GenBank/DDBJ databases">
        <authorList>
            <person name="Martin H S."/>
        </authorList>
    </citation>
    <scope>NUCLEOTIDE SEQUENCE</scope>
</reference>
<organism evidence="3 4">
    <name type="scientific">Brenthis ino</name>
    <name type="common">lesser marbled fritillary</name>
    <dbReference type="NCBI Taxonomy" id="405034"/>
    <lineage>
        <taxon>Eukaryota</taxon>
        <taxon>Metazoa</taxon>
        <taxon>Ecdysozoa</taxon>
        <taxon>Arthropoda</taxon>
        <taxon>Hexapoda</taxon>
        <taxon>Insecta</taxon>
        <taxon>Pterygota</taxon>
        <taxon>Neoptera</taxon>
        <taxon>Endopterygota</taxon>
        <taxon>Lepidoptera</taxon>
        <taxon>Glossata</taxon>
        <taxon>Ditrysia</taxon>
        <taxon>Papilionoidea</taxon>
        <taxon>Nymphalidae</taxon>
        <taxon>Heliconiinae</taxon>
        <taxon>Argynnini</taxon>
        <taxon>Brenthis</taxon>
    </lineage>
</organism>
<dbReference type="Pfam" id="PF02260">
    <property type="entry name" value="FATC"/>
    <property type="match status" value="1"/>
</dbReference>
<dbReference type="Proteomes" id="UP000838878">
    <property type="component" value="Chromosome 8"/>
</dbReference>
<dbReference type="Pfam" id="PF00454">
    <property type="entry name" value="PI3_PI4_kinase"/>
    <property type="match status" value="1"/>
</dbReference>
<dbReference type="PANTHER" id="PTHR11139">
    <property type="entry name" value="ATAXIA TELANGIECTASIA MUTATED ATM -RELATED"/>
    <property type="match status" value="1"/>
</dbReference>
<feature type="domain" description="FATC" evidence="2">
    <location>
        <begin position="289"/>
        <end position="321"/>
    </location>
</feature>
<accession>A0A8J9V548</accession>
<dbReference type="InterPro" id="IPR050517">
    <property type="entry name" value="DDR_Repair_Kinase"/>
</dbReference>
<dbReference type="GO" id="GO:0006302">
    <property type="term" value="P:double-strand break repair"/>
    <property type="evidence" value="ECO:0007669"/>
    <property type="project" value="TreeGrafter"/>
</dbReference>
<dbReference type="Gene3D" id="1.10.1070.11">
    <property type="entry name" value="Phosphatidylinositol 3-/4-kinase, catalytic domain"/>
    <property type="match status" value="1"/>
</dbReference>
<dbReference type="GO" id="GO:0005634">
    <property type="term" value="C:nucleus"/>
    <property type="evidence" value="ECO:0007669"/>
    <property type="project" value="TreeGrafter"/>
</dbReference>
<dbReference type="AlphaFoldDB" id="A0A8J9V548"/>
<gene>
    <name evidence="3" type="ORF">BINO364_LOCUS15357</name>
</gene>
<evidence type="ECO:0000313" key="3">
    <source>
        <dbReference type="EMBL" id="CAH0730369.1"/>
    </source>
</evidence>
<evidence type="ECO:0000259" key="2">
    <source>
        <dbReference type="PROSITE" id="PS51190"/>
    </source>
</evidence>
<feature type="non-terminal residue" evidence="3">
    <location>
        <position position="321"/>
    </location>
</feature>
<dbReference type="InterPro" id="IPR036940">
    <property type="entry name" value="PI3/4_kinase_cat_sf"/>
</dbReference>
<dbReference type="SUPFAM" id="SSF56112">
    <property type="entry name" value="Protein kinase-like (PK-like)"/>
    <property type="match status" value="1"/>
</dbReference>
<proteinExistence type="predicted"/>
<dbReference type="PROSITE" id="PS50290">
    <property type="entry name" value="PI3_4_KINASE_3"/>
    <property type="match status" value="1"/>
</dbReference>
<keyword evidence="4" id="KW-1185">Reference proteome</keyword>
<dbReference type="EMBL" id="OV170228">
    <property type="protein sequence ID" value="CAH0730369.1"/>
    <property type="molecule type" value="Genomic_DNA"/>
</dbReference>
<dbReference type="InterPro" id="IPR000403">
    <property type="entry name" value="PI3/4_kinase_cat_dom"/>
</dbReference>
<dbReference type="OrthoDB" id="6930528at2759"/>
<dbReference type="GO" id="GO:0004674">
    <property type="term" value="F:protein serine/threonine kinase activity"/>
    <property type="evidence" value="ECO:0007669"/>
    <property type="project" value="TreeGrafter"/>
</dbReference>
<dbReference type="PROSITE" id="PS51190">
    <property type="entry name" value="FATC"/>
    <property type="match status" value="1"/>
</dbReference>
<protein>
    <submittedName>
        <fullName evidence="3">Uncharacterized protein</fullName>
    </submittedName>
</protein>
<evidence type="ECO:0000259" key="1">
    <source>
        <dbReference type="PROSITE" id="PS50290"/>
    </source>
</evidence>
<dbReference type="InterPro" id="IPR003152">
    <property type="entry name" value="FATC_dom"/>
</dbReference>
<dbReference type="PANTHER" id="PTHR11139:SF68">
    <property type="entry name" value="DNA-DEPENDENT PROTEIN KINASE CATALYTIC SUBUNIT"/>
    <property type="match status" value="1"/>
</dbReference>
<feature type="domain" description="PI3K/PI4K catalytic" evidence="1">
    <location>
        <begin position="1"/>
        <end position="286"/>
    </location>
</feature>
<dbReference type="GO" id="GO:0000723">
    <property type="term" value="P:telomere maintenance"/>
    <property type="evidence" value="ECO:0007669"/>
    <property type="project" value="TreeGrafter"/>
</dbReference>
<sequence length="321" mass="37137">MTSSIRRPAILKCRLSNGRSLRCMVKRGEWVRIHCSAIAINTTLGLRGGYRITPLSDDCCLIEYLENNEPLRNIISSKYDIDIPEVNKRAKDDELILDRDRSLEEFQMLCKKIPSYLLRSAIEENCASVEDFICKKKTFLQSICDMTVFSYLCGMSDRHLENMMYNKQDGGACHVDCAAILQDGGELPPARLTRNILALCDTQVLESRLQTKFLYLRENQHILLSSISVAFKWMGQKYMEKFNHTRNLIQGKVLSHNKTIEALSKSKQPNKEQYIQMLEEIFEDFTQKNEYTVEEQVSSLLRQSTDLRILSVTRSGWEPWI</sequence>
<dbReference type="InterPro" id="IPR011009">
    <property type="entry name" value="Kinase-like_dom_sf"/>
</dbReference>
<evidence type="ECO:0000313" key="4">
    <source>
        <dbReference type="Proteomes" id="UP000838878"/>
    </source>
</evidence>
<name>A0A8J9V548_9NEOP</name>